<evidence type="ECO:0000256" key="11">
    <source>
        <dbReference type="ARBA" id="ARBA00023170"/>
    </source>
</evidence>
<accession>A0AAV8YN40</accession>
<evidence type="ECO:0000256" key="10">
    <source>
        <dbReference type="ARBA" id="ARBA00023136"/>
    </source>
</evidence>
<feature type="transmembrane region" description="Helical" evidence="16">
    <location>
        <begin position="148"/>
        <end position="175"/>
    </location>
</feature>
<protein>
    <recommendedName>
        <fullName evidence="17">G-protein coupled receptors family 1 profile domain-containing protein</fullName>
    </recommendedName>
</protein>
<dbReference type="PROSITE" id="PS00237">
    <property type="entry name" value="G_PROTEIN_RECEP_F1_1"/>
    <property type="match status" value="1"/>
</dbReference>
<evidence type="ECO:0000256" key="15">
    <source>
        <dbReference type="RuleBase" id="RU000688"/>
    </source>
</evidence>
<organism evidence="18 19">
    <name type="scientific">Aromia moschata</name>
    <dbReference type="NCBI Taxonomy" id="1265417"/>
    <lineage>
        <taxon>Eukaryota</taxon>
        <taxon>Metazoa</taxon>
        <taxon>Ecdysozoa</taxon>
        <taxon>Arthropoda</taxon>
        <taxon>Hexapoda</taxon>
        <taxon>Insecta</taxon>
        <taxon>Pterygota</taxon>
        <taxon>Neoptera</taxon>
        <taxon>Endopterygota</taxon>
        <taxon>Coleoptera</taxon>
        <taxon>Polyphaga</taxon>
        <taxon>Cucujiformia</taxon>
        <taxon>Chrysomeloidea</taxon>
        <taxon>Cerambycidae</taxon>
        <taxon>Cerambycinae</taxon>
        <taxon>Callichromatini</taxon>
        <taxon>Aromia</taxon>
    </lineage>
</organism>
<dbReference type="GO" id="GO:0007602">
    <property type="term" value="P:phototransduction"/>
    <property type="evidence" value="ECO:0007669"/>
    <property type="project" value="UniProtKB-KW"/>
</dbReference>
<feature type="transmembrane region" description="Helical" evidence="16">
    <location>
        <begin position="16"/>
        <end position="37"/>
    </location>
</feature>
<evidence type="ECO:0000256" key="16">
    <source>
        <dbReference type="SAM" id="Phobius"/>
    </source>
</evidence>
<evidence type="ECO:0000256" key="4">
    <source>
        <dbReference type="ARBA" id="ARBA00022606"/>
    </source>
</evidence>
<dbReference type="SUPFAM" id="SSF81321">
    <property type="entry name" value="Family A G protein-coupled receptor-like"/>
    <property type="match status" value="1"/>
</dbReference>
<evidence type="ECO:0000256" key="8">
    <source>
        <dbReference type="ARBA" id="ARBA00022991"/>
    </source>
</evidence>
<keyword evidence="3" id="KW-0600">Photoreceptor protein</keyword>
<evidence type="ECO:0000256" key="2">
    <source>
        <dbReference type="ARBA" id="ARBA00010663"/>
    </source>
</evidence>
<dbReference type="GO" id="GO:0009881">
    <property type="term" value="F:photoreceptor activity"/>
    <property type="evidence" value="ECO:0007669"/>
    <property type="project" value="UniProtKB-KW"/>
</dbReference>
<dbReference type="EMBL" id="JAPWTK010000065">
    <property type="protein sequence ID" value="KAJ8952675.1"/>
    <property type="molecule type" value="Genomic_DNA"/>
</dbReference>
<comment type="similarity">
    <text evidence="2 15">Belongs to the G-protein coupled receptor 1 family.</text>
</comment>
<evidence type="ECO:0000256" key="7">
    <source>
        <dbReference type="ARBA" id="ARBA00022989"/>
    </source>
</evidence>
<evidence type="ECO:0000313" key="19">
    <source>
        <dbReference type="Proteomes" id="UP001162162"/>
    </source>
</evidence>
<keyword evidence="6" id="KW-0681">Retinal protein</keyword>
<dbReference type="Proteomes" id="UP001162162">
    <property type="component" value="Unassembled WGS sequence"/>
</dbReference>
<dbReference type="PROSITE" id="PS00238">
    <property type="entry name" value="OPSIN"/>
    <property type="match status" value="1"/>
</dbReference>
<feature type="transmembrane region" description="Helical" evidence="16">
    <location>
        <begin position="96"/>
        <end position="120"/>
    </location>
</feature>
<comment type="subcellular location">
    <subcellularLocation>
        <location evidence="1">Membrane</location>
        <topology evidence="1">Multi-pass membrane protein</topology>
    </subcellularLocation>
</comment>
<feature type="transmembrane region" description="Helical" evidence="16">
    <location>
        <begin position="58"/>
        <end position="76"/>
    </location>
</feature>
<keyword evidence="10 16" id="KW-0472">Membrane</keyword>
<proteinExistence type="inferred from homology"/>
<evidence type="ECO:0000313" key="18">
    <source>
        <dbReference type="EMBL" id="KAJ8952675.1"/>
    </source>
</evidence>
<comment type="caution">
    <text evidence="18">The sequence shown here is derived from an EMBL/GenBank/DDBJ whole genome shotgun (WGS) entry which is preliminary data.</text>
</comment>
<keyword evidence="12" id="KW-0325">Glycoprotein</keyword>
<dbReference type="PRINTS" id="PR00237">
    <property type="entry name" value="GPCRRHODOPSN"/>
</dbReference>
<dbReference type="InterPro" id="IPR050125">
    <property type="entry name" value="GPCR_opsins"/>
</dbReference>
<keyword evidence="8" id="KW-0157">Chromophore</keyword>
<evidence type="ECO:0000256" key="6">
    <source>
        <dbReference type="ARBA" id="ARBA00022925"/>
    </source>
</evidence>
<evidence type="ECO:0000256" key="3">
    <source>
        <dbReference type="ARBA" id="ARBA00022543"/>
    </source>
</evidence>
<dbReference type="PROSITE" id="PS50262">
    <property type="entry name" value="G_PROTEIN_RECEP_F1_2"/>
    <property type="match status" value="1"/>
</dbReference>
<gene>
    <name evidence="18" type="ORF">NQ318_020990</name>
</gene>
<keyword evidence="19" id="KW-1185">Reference proteome</keyword>
<evidence type="ECO:0000256" key="12">
    <source>
        <dbReference type="ARBA" id="ARBA00023180"/>
    </source>
</evidence>
<evidence type="ECO:0000256" key="13">
    <source>
        <dbReference type="ARBA" id="ARBA00023224"/>
    </source>
</evidence>
<dbReference type="GO" id="GO:0016020">
    <property type="term" value="C:membrane"/>
    <property type="evidence" value="ECO:0007669"/>
    <property type="project" value="UniProtKB-SubCell"/>
</dbReference>
<evidence type="ECO:0000259" key="17">
    <source>
        <dbReference type="PROSITE" id="PS50262"/>
    </source>
</evidence>
<keyword evidence="5 15" id="KW-0812">Transmembrane</keyword>
<feature type="transmembrane region" description="Helical" evidence="16">
    <location>
        <begin position="187"/>
        <end position="207"/>
    </location>
</feature>
<evidence type="ECO:0000256" key="9">
    <source>
        <dbReference type="ARBA" id="ARBA00023040"/>
    </source>
</evidence>
<name>A0AAV8YN40_9CUCU</name>
<dbReference type="GO" id="GO:0007601">
    <property type="term" value="P:visual perception"/>
    <property type="evidence" value="ECO:0007669"/>
    <property type="project" value="UniProtKB-KW"/>
</dbReference>
<evidence type="ECO:0000256" key="1">
    <source>
        <dbReference type="ARBA" id="ARBA00004141"/>
    </source>
</evidence>
<dbReference type="InterPro" id="IPR017452">
    <property type="entry name" value="GPCR_Rhodpsn_7TM"/>
</dbReference>
<reference evidence="18" key="1">
    <citation type="journal article" date="2023" name="Insect Mol. Biol.">
        <title>Genome sequencing provides insights into the evolution of gene families encoding plant cell wall-degrading enzymes in longhorned beetles.</title>
        <authorList>
            <person name="Shin N.R."/>
            <person name="Okamura Y."/>
            <person name="Kirsch R."/>
            <person name="Pauchet Y."/>
        </authorList>
    </citation>
    <scope>NUCLEOTIDE SEQUENCE</scope>
    <source>
        <strain evidence="18">AMC_N1</strain>
    </source>
</reference>
<feature type="domain" description="G-protein coupled receptors family 1 profile" evidence="17">
    <location>
        <begin position="1"/>
        <end position="204"/>
    </location>
</feature>
<keyword evidence="4" id="KW-0716">Sensory transduction</keyword>
<evidence type="ECO:0000256" key="5">
    <source>
        <dbReference type="ARBA" id="ARBA00022692"/>
    </source>
</evidence>
<keyword evidence="13 15" id="KW-0807">Transducer</keyword>
<dbReference type="PANTHER" id="PTHR24240">
    <property type="entry name" value="OPSIN"/>
    <property type="match status" value="1"/>
</dbReference>
<evidence type="ECO:0000256" key="14">
    <source>
        <dbReference type="ARBA" id="ARBA00023305"/>
    </source>
</evidence>
<dbReference type="Pfam" id="PF00001">
    <property type="entry name" value="7tm_1"/>
    <property type="match status" value="1"/>
</dbReference>
<dbReference type="GO" id="GO:0004930">
    <property type="term" value="F:G protein-coupled receptor activity"/>
    <property type="evidence" value="ECO:0007669"/>
    <property type="project" value="UniProtKB-KW"/>
</dbReference>
<keyword evidence="7 16" id="KW-1133">Transmembrane helix</keyword>
<keyword evidence="11 15" id="KW-0675">Receptor</keyword>
<dbReference type="AlphaFoldDB" id="A0AAV8YN40"/>
<keyword evidence="9 15" id="KW-0297">G-protein coupled receptor</keyword>
<keyword evidence="14" id="KW-0844">Vision</keyword>
<dbReference type="InterPro" id="IPR000276">
    <property type="entry name" value="GPCR_Rhodpsn"/>
</dbReference>
<dbReference type="InterPro" id="IPR027430">
    <property type="entry name" value="Retinal_BS"/>
</dbReference>
<dbReference type="Gene3D" id="1.20.1070.10">
    <property type="entry name" value="Rhodopsin 7-helix transmembrane proteins"/>
    <property type="match status" value="1"/>
</dbReference>
<sequence>MPFKIPKLGFTSACRMYGFIGGLSGTVSIITLSAISFDRYCVIKFPLHQSYSGLRLKICLVIVWVYGIVFSVIPVLDIGLGKYTYEGYLISCSFDYLTTAWVIPLVLIIFCYSSIIKVVVVRSVSHNNGRDSFKHVKGETHKKQELKVAILVFFTICVWFLAWTPYTVVAVLGIADQKHLITPLTSMIPAVFCKIASCINPFVYALSHPKFKLELRKIFLGGKRGKEQSKVWTTRATRSQVNTELYEDSFVKDSSEPSATSGVTHTIQTFTSSQGLEEMKQAESHLKRQGSMVEMLCLRPNFSNQSSVLRKAARRLSGKGNSSN</sequence>